<dbReference type="Gene3D" id="1.20.1480.30">
    <property type="entry name" value="Designed four-helix bundle protein"/>
    <property type="match status" value="1"/>
</dbReference>
<evidence type="ECO:0000313" key="4">
    <source>
        <dbReference type="Proteomes" id="UP000215335"/>
    </source>
</evidence>
<sequence>MVACRSCGRNIASGTIRCSKCGTPFHLSCSHRYKISSDGIFNVCCGPTDSGPFSGNGCYQMRTRRGAKRRQQQQQSQIVNNPLSNENRTAVTSPGVIPPLIQEEQDNSGMRYAKIQKTTEEMVVSQKPFVQEDNECTEIIQDQDYIELDNENDNADYGELNNSIEILEESINNVNHNLNDNNGDNDDDNDNDNDVKVLTDIRPQNVNASNDMNNKVTLDTVWQGISALQSSISNISNSLDSVSTHLNTFDPRMNELESSLNTIKAKTSNFENVQNDVSGLREELERVTTELENIKTNQMQKNVDLSEIFQEIKERDMKSRNLLIYNVPEDNLRISQDYSTLEDINQFNALLASRDASRAREILGNIPNVDVDDLQTRRLGRVNPNTCRPLRVTLSCKEDVITVMKNRALVSSQYTVKTDLTRFQQRKIRELKEELDKINVNPHNPTMTIKFVNGEPKLMPIARRNWKNE</sequence>
<evidence type="ECO:0000313" key="3">
    <source>
        <dbReference type="EMBL" id="OXU24661.1"/>
    </source>
</evidence>
<feature type="coiled-coil region" evidence="1">
    <location>
        <begin position="263"/>
        <end position="297"/>
    </location>
</feature>
<feature type="region of interest" description="Disordered" evidence="2">
    <location>
        <begin position="175"/>
        <end position="194"/>
    </location>
</feature>
<name>A0A232F1R0_9HYME</name>
<proteinExistence type="predicted"/>
<comment type="caution">
    <text evidence="3">The sequence shown here is derived from an EMBL/GenBank/DDBJ whole genome shotgun (WGS) entry which is preliminary data.</text>
</comment>
<dbReference type="EMBL" id="NNAY01001235">
    <property type="protein sequence ID" value="OXU24661.1"/>
    <property type="molecule type" value="Genomic_DNA"/>
</dbReference>
<dbReference type="STRING" id="543379.A0A232F1R0"/>
<feature type="compositionally biased region" description="Acidic residues" evidence="2">
    <location>
        <begin position="183"/>
        <end position="192"/>
    </location>
</feature>
<protein>
    <recommendedName>
        <fullName evidence="5">Zinc finger PHD-type domain-containing protein</fullName>
    </recommendedName>
</protein>
<organism evidence="3 4">
    <name type="scientific">Trichomalopsis sarcophagae</name>
    <dbReference type="NCBI Taxonomy" id="543379"/>
    <lineage>
        <taxon>Eukaryota</taxon>
        <taxon>Metazoa</taxon>
        <taxon>Ecdysozoa</taxon>
        <taxon>Arthropoda</taxon>
        <taxon>Hexapoda</taxon>
        <taxon>Insecta</taxon>
        <taxon>Pterygota</taxon>
        <taxon>Neoptera</taxon>
        <taxon>Endopterygota</taxon>
        <taxon>Hymenoptera</taxon>
        <taxon>Apocrita</taxon>
        <taxon>Proctotrupomorpha</taxon>
        <taxon>Chalcidoidea</taxon>
        <taxon>Pteromalidae</taxon>
        <taxon>Pteromalinae</taxon>
        <taxon>Trichomalopsis</taxon>
    </lineage>
</organism>
<dbReference type="OrthoDB" id="7699290at2759"/>
<dbReference type="Proteomes" id="UP000215335">
    <property type="component" value="Unassembled WGS sequence"/>
</dbReference>
<reference evidence="3 4" key="1">
    <citation type="journal article" date="2017" name="Curr. Biol.">
        <title>The Evolution of Venom by Co-option of Single-Copy Genes.</title>
        <authorList>
            <person name="Martinson E.O."/>
            <person name="Mrinalini"/>
            <person name="Kelkar Y.D."/>
            <person name="Chang C.H."/>
            <person name="Werren J.H."/>
        </authorList>
    </citation>
    <scope>NUCLEOTIDE SEQUENCE [LARGE SCALE GENOMIC DNA]</scope>
    <source>
        <strain evidence="3 4">Alberta</strain>
        <tissue evidence="3">Whole body</tissue>
    </source>
</reference>
<keyword evidence="1" id="KW-0175">Coiled coil</keyword>
<gene>
    <name evidence="3" type="ORF">TSAR_000172</name>
</gene>
<dbReference type="AlphaFoldDB" id="A0A232F1R0"/>
<evidence type="ECO:0000256" key="1">
    <source>
        <dbReference type="SAM" id="Coils"/>
    </source>
</evidence>
<accession>A0A232F1R0</accession>
<evidence type="ECO:0000256" key="2">
    <source>
        <dbReference type="SAM" id="MobiDB-lite"/>
    </source>
</evidence>
<evidence type="ECO:0008006" key="5">
    <source>
        <dbReference type="Google" id="ProtNLM"/>
    </source>
</evidence>
<keyword evidence="4" id="KW-1185">Reference proteome</keyword>